<reference evidence="2 3" key="1">
    <citation type="journal article" name="Sci. Rep.">
        <title>Telomere-to-telomere assembled and centromere annotated genomes of the two main subspecies of the button mushroom Agaricus bisporus reveal especially polymorphic chromosome ends.</title>
        <authorList>
            <person name="Sonnenberg A.S.M."/>
            <person name="Sedaghat-Telgerd N."/>
            <person name="Lavrijssen B."/>
            <person name="Ohm R.A."/>
            <person name="Hendrickx P.M."/>
            <person name="Scholtmeijer K."/>
            <person name="Baars J.J.P."/>
            <person name="van Peer A."/>
        </authorList>
    </citation>
    <scope>NUCLEOTIDE SEQUENCE [LARGE SCALE GENOMIC DNA]</scope>
    <source>
        <strain evidence="2 3">H119_p4</strain>
    </source>
</reference>
<evidence type="ECO:0000256" key="1">
    <source>
        <dbReference type="SAM" id="MobiDB-lite"/>
    </source>
</evidence>
<feature type="region of interest" description="Disordered" evidence="1">
    <location>
        <begin position="856"/>
        <end position="894"/>
    </location>
</feature>
<proteinExistence type="predicted"/>
<comment type="caution">
    <text evidence="2">The sequence shown here is derived from an EMBL/GenBank/DDBJ whole genome shotgun (WGS) entry which is preliminary data.</text>
</comment>
<gene>
    <name evidence="2" type="ORF">Agabi119p4_10333</name>
</gene>
<protein>
    <submittedName>
        <fullName evidence="2">Uncharacterized protein</fullName>
    </submittedName>
</protein>
<organism evidence="2 3">
    <name type="scientific">Agaricus bisporus var. burnettii</name>
    <dbReference type="NCBI Taxonomy" id="192524"/>
    <lineage>
        <taxon>Eukaryota</taxon>
        <taxon>Fungi</taxon>
        <taxon>Dikarya</taxon>
        <taxon>Basidiomycota</taxon>
        <taxon>Agaricomycotina</taxon>
        <taxon>Agaricomycetes</taxon>
        <taxon>Agaricomycetidae</taxon>
        <taxon>Agaricales</taxon>
        <taxon>Agaricineae</taxon>
        <taxon>Agaricaceae</taxon>
        <taxon>Agaricus</taxon>
    </lineage>
</organism>
<name>A0A8H7C3E6_AGABI</name>
<feature type="compositionally biased region" description="Basic and acidic residues" evidence="1">
    <location>
        <begin position="863"/>
        <end position="872"/>
    </location>
</feature>
<accession>A0A8H7C3E6</accession>
<evidence type="ECO:0000313" key="3">
    <source>
        <dbReference type="Proteomes" id="UP000629468"/>
    </source>
</evidence>
<dbReference type="AlphaFoldDB" id="A0A8H7C3E6"/>
<dbReference type="Proteomes" id="UP000629468">
    <property type="component" value="Unassembled WGS sequence"/>
</dbReference>
<dbReference type="EMBL" id="JABXXO010000014">
    <property type="protein sequence ID" value="KAF7760924.1"/>
    <property type="molecule type" value="Genomic_DNA"/>
</dbReference>
<evidence type="ECO:0000313" key="2">
    <source>
        <dbReference type="EMBL" id="KAF7760924.1"/>
    </source>
</evidence>
<sequence>MVEHEPNDAQIHADCAKFNVDSPEEASIILWKLWRSTRQAQYSTQPACLDALSADTNLHTALKRAHSTGSYDIIRNWASHNSAFGSPSPDCQVEKSVQDFLQEIEDPVSRIVAGYTSIPIWSFNGENVSQAGQRHLANLRIPALGGKPSLLLHNWGRFSNDPILKKRLENLFVPNSHTFLVNTSGSGKTRLLFEGLCQNWGFYFTSLVDSSQLGSSDVQKSIQAYIPHSFRFHFNLPSPNSNDYAAALRRNRCIARRIFRRVLLARLIIFTLFAEKMDLCRDPHSSFDEYKKRWLLLQVLPQLGHPKTWDIFDKLASLLSTASDNWVTSSSQSYLERARELSASEQEGFQEQTPFFCVLDEAQYAATQHTDSFRSDQNDCSRPILREIVRAWEEQSCGQGVFMVVAGTGISKDVVDSAMTSAIMKDSRYRWCSDTGAFDTPETQRQYLTEYLPKYLVQSESGMRLLDRLWYWLHGRHRFTAGYVAELIRNGFRQPHRLLNAYVQHFTKFSISDADKYVEHEEQQDLPKLSQYRLDFSKLRENTDMLTTIHQITTHYLMRSITPSIGGDEAMYVEYGFARFVDSETQIVSIDEPLVLLAAFQWMNTNHQSNYKILARDIRTHNSDYNGFENYIAFCLDLIFSEEHCLSNVFNFHGTVPAWADMKAQLVSVFCEETGNVESSVSSFTQFVAPSVSLGINTKDPELLLSWLGHRFHTPFCFPHRSMGPDVLFVLKLSDGSHIWVALQTKWCRGEQLSKQLLLHAMKSVTPSKYFLDKNGQPFLPASQPDIHNQISQLLLALPRKKTEVGKYSLLRVVASFPGQAKMKRCIEKDPDQDGHPIATLNMELVNKITEKLSPSNILRKTKAQEVQEVKKTNGKRKKEKENRSQSSKKRIKI</sequence>